<dbReference type="PANTHER" id="PTHR12815:SF47">
    <property type="entry name" value="TRANSLOCATION AND ASSEMBLY MODULE SUBUNIT TAMA"/>
    <property type="match status" value="1"/>
</dbReference>
<dbReference type="RefSeq" id="WP_115170798.1">
    <property type="nucleotide sequence ID" value="NZ_UGYW01000002.1"/>
</dbReference>
<dbReference type="EMBL" id="UGYW01000002">
    <property type="protein sequence ID" value="SUJ21872.1"/>
    <property type="molecule type" value="Genomic_DNA"/>
</dbReference>
<dbReference type="Gene3D" id="2.40.160.50">
    <property type="entry name" value="membrane protein fhac: a member of the omp85/tpsb transporter family"/>
    <property type="match status" value="1"/>
</dbReference>
<dbReference type="InterPro" id="IPR010827">
    <property type="entry name" value="BamA/TamA_POTRA"/>
</dbReference>
<evidence type="ECO:0000256" key="5">
    <source>
        <dbReference type="ARBA" id="ARBA00023237"/>
    </source>
</evidence>
<dbReference type="InterPro" id="IPR000184">
    <property type="entry name" value="Bac_surfAg_D15"/>
</dbReference>
<name>A0A380CJP0_SPHSI</name>
<sequence length="782" mass="90038">MIKQTTLFAFASITLLLLIFTSCRSTKYLEDDHALVTNVSVSGVNASLKEQSSLYISSELRPNSRVNLFIYNVFNTKDGRYKKADIKNVGEAPSILDSALVELSGQQIQRFLQTKGYFNAKVQPEVKIARKRAHIDFKVDPGTPYKIRTKTYTFEDPQVKELYESRLSSTSPVKAGDIYDAGKLLTEREQLFLLMKNQGYYDYLRQYMRVGVDSGLRNYQTDLKITIENPPQLQEHPVYEINKTSLKIRNLNNVSGRRAKNYVDTSLNIHYEDQTGNFRLKPIARYMFVRSGEKYDLSKENLSYDRLYEMNGFRSVKIQYEKVDSNKLNVSYELIPRPIMGNQIEGEYTFGSGMSGFNIANTFSHRNIFGGAEQLEVKLRYGVLFDPRIKGGLANKIFNNDFQIGANLSFPRLMVPFGIFNSIGKYGLPRTTFSSNLQIFNQDNTYSNRYLTNTLNYTWFETANKQHSFTPVVLEYRVGRLNEAFKQQLIDEGFLLYVQSNDRQYFGLGSQYSYTLNAPKLLKLENFSYFRGALDLSGNILGLASKLFSFPENDGQRTLFKVPYLQYAKIELDYRLYRHLGGNRQFIFRINPGIAIPYGNNSSLLIFEKSFYSGGMNGIRAWQARTLGPGNYNREGLTEDLRLRLRNLDQLGEIKLEGNAEYRFRIMNKLLGAKLNGATFVDFGNIWRLKENEQNPGGEFRFNKFLGQMAIGSGFGLRFDSDYFVIRIDAGVKVKDPQFQGSDQWVIQHLFNQKEFKDAFNSTHAPDRYNFVQYNFGIGFPF</sequence>
<keyword evidence="3" id="KW-0732">Signal</keyword>
<evidence type="ECO:0000259" key="6">
    <source>
        <dbReference type="Pfam" id="PF01103"/>
    </source>
</evidence>
<dbReference type="Gene3D" id="3.10.20.310">
    <property type="entry name" value="membrane protein fhac"/>
    <property type="match status" value="2"/>
</dbReference>
<dbReference type="Pfam" id="PF07244">
    <property type="entry name" value="POTRA"/>
    <property type="match status" value="1"/>
</dbReference>
<keyword evidence="5" id="KW-0998">Cell outer membrane</keyword>
<keyword evidence="2" id="KW-0812">Transmembrane</keyword>
<evidence type="ECO:0000256" key="2">
    <source>
        <dbReference type="ARBA" id="ARBA00022692"/>
    </source>
</evidence>
<evidence type="ECO:0000256" key="4">
    <source>
        <dbReference type="ARBA" id="ARBA00023136"/>
    </source>
</evidence>
<dbReference type="PANTHER" id="PTHR12815">
    <property type="entry name" value="SORTING AND ASSEMBLY MACHINERY SAMM50 PROTEIN FAMILY MEMBER"/>
    <property type="match status" value="1"/>
</dbReference>
<keyword evidence="4" id="KW-0472">Membrane</keyword>
<dbReference type="AlphaFoldDB" id="A0A380CJP0"/>
<dbReference type="Proteomes" id="UP000254893">
    <property type="component" value="Unassembled WGS sequence"/>
</dbReference>
<dbReference type="GO" id="GO:0019867">
    <property type="term" value="C:outer membrane"/>
    <property type="evidence" value="ECO:0007669"/>
    <property type="project" value="InterPro"/>
</dbReference>
<evidence type="ECO:0000313" key="9">
    <source>
        <dbReference type="Proteomes" id="UP000254893"/>
    </source>
</evidence>
<dbReference type="PROSITE" id="PS51257">
    <property type="entry name" value="PROKAR_LIPOPROTEIN"/>
    <property type="match status" value="1"/>
</dbReference>
<organism evidence="8 9">
    <name type="scientific">Sphingobacterium spiritivorum</name>
    <name type="common">Flavobacterium spiritivorum</name>
    <dbReference type="NCBI Taxonomy" id="258"/>
    <lineage>
        <taxon>Bacteria</taxon>
        <taxon>Pseudomonadati</taxon>
        <taxon>Bacteroidota</taxon>
        <taxon>Sphingobacteriia</taxon>
        <taxon>Sphingobacteriales</taxon>
        <taxon>Sphingobacteriaceae</taxon>
        <taxon>Sphingobacterium</taxon>
    </lineage>
</organism>
<evidence type="ECO:0000256" key="1">
    <source>
        <dbReference type="ARBA" id="ARBA00004370"/>
    </source>
</evidence>
<protein>
    <submittedName>
        <fullName evidence="8">Outer membrane protein/protective antigen OMA87</fullName>
    </submittedName>
</protein>
<evidence type="ECO:0000256" key="3">
    <source>
        <dbReference type="ARBA" id="ARBA00022729"/>
    </source>
</evidence>
<dbReference type="Pfam" id="PF01103">
    <property type="entry name" value="Omp85"/>
    <property type="match status" value="1"/>
</dbReference>
<reference evidence="8 9" key="1">
    <citation type="submission" date="2018-06" db="EMBL/GenBank/DDBJ databases">
        <authorList>
            <consortium name="Pathogen Informatics"/>
            <person name="Doyle S."/>
        </authorList>
    </citation>
    <scope>NUCLEOTIDE SEQUENCE [LARGE SCALE GENOMIC DNA]</scope>
    <source>
        <strain evidence="8 9">NCTC11388</strain>
    </source>
</reference>
<evidence type="ECO:0000313" key="8">
    <source>
        <dbReference type="EMBL" id="SUJ21872.1"/>
    </source>
</evidence>
<comment type="subcellular location">
    <subcellularLocation>
        <location evidence="1">Membrane</location>
    </subcellularLocation>
</comment>
<gene>
    <name evidence="8" type="ORF">NCTC11388_03181</name>
</gene>
<feature type="domain" description="Bacterial surface antigen (D15)" evidence="6">
    <location>
        <begin position="367"/>
        <end position="745"/>
    </location>
</feature>
<accession>A0A380CJP0</accession>
<evidence type="ECO:0000259" key="7">
    <source>
        <dbReference type="Pfam" id="PF07244"/>
    </source>
</evidence>
<proteinExistence type="predicted"/>
<dbReference type="InterPro" id="IPR039910">
    <property type="entry name" value="D15-like"/>
</dbReference>
<feature type="domain" description="POTRA" evidence="7">
    <location>
        <begin position="72"/>
        <end position="142"/>
    </location>
</feature>